<dbReference type="Pfam" id="PF09388">
    <property type="entry name" value="SpoOE-like"/>
    <property type="match status" value="1"/>
</dbReference>
<name>A0ABY1KHQ3_9BACL</name>
<dbReference type="RefSeq" id="WP_068591712.1">
    <property type="nucleotide sequence ID" value="NZ_FTNK01000059.1"/>
</dbReference>
<keyword evidence="2" id="KW-1185">Reference proteome</keyword>
<evidence type="ECO:0000313" key="2">
    <source>
        <dbReference type="Proteomes" id="UP000186666"/>
    </source>
</evidence>
<dbReference type="InterPro" id="IPR036638">
    <property type="entry name" value="HLH_DNA-bd_sf"/>
</dbReference>
<evidence type="ECO:0000313" key="1">
    <source>
        <dbReference type="EMBL" id="SIR74317.1"/>
    </source>
</evidence>
<dbReference type="Gene3D" id="4.10.280.10">
    <property type="entry name" value="Helix-loop-helix DNA-binding domain"/>
    <property type="match status" value="1"/>
</dbReference>
<organism evidence="1 2">
    <name type="scientific">Paenibacillus macquariensis</name>
    <dbReference type="NCBI Taxonomy" id="948756"/>
    <lineage>
        <taxon>Bacteria</taxon>
        <taxon>Bacillati</taxon>
        <taxon>Bacillota</taxon>
        <taxon>Bacilli</taxon>
        <taxon>Bacillales</taxon>
        <taxon>Paenibacillaceae</taxon>
        <taxon>Paenibacillus</taxon>
    </lineage>
</organism>
<dbReference type="EMBL" id="FTNK01000059">
    <property type="protein sequence ID" value="SIR74317.1"/>
    <property type="molecule type" value="Genomic_DNA"/>
</dbReference>
<dbReference type="Proteomes" id="UP000186666">
    <property type="component" value="Unassembled WGS sequence"/>
</dbReference>
<protein>
    <submittedName>
        <fullName evidence="1">Spo0E like sporulation regulatory protein</fullName>
    </submittedName>
</protein>
<proteinExistence type="predicted"/>
<dbReference type="SUPFAM" id="SSF140500">
    <property type="entry name" value="BAS1536-like"/>
    <property type="match status" value="1"/>
</dbReference>
<reference evidence="1 2" key="1">
    <citation type="submission" date="2017-01" db="EMBL/GenBank/DDBJ databases">
        <authorList>
            <person name="Varghese N."/>
            <person name="Submissions S."/>
        </authorList>
    </citation>
    <scope>NUCLEOTIDE SEQUENCE [LARGE SCALE GENOMIC DNA]</scope>
    <source>
        <strain evidence="1 2">ATCC 23464</strain>
    </source>
</reference>
<gene>
    <name evidence="1" type="ORF">SAMN05421578_1593</name>
</gene>
<dbReference type="InterPro" id="IPR018540">
    <property type="entry name" value="Spo0E-like"/>
</dbReference>
<dbReference type="InterPro" id="IPR037208">
    <property type="entry name" value="Spo0E-like_sf"/>
</dbReference>
<comment type="caution">
    <text evidence="1">The sequence shown here is derived from an EMBL/GenBank/DDBJ whole genome shotgun (WGS) entry which is preliminary data.</text>
</comment>
<accession>A0ABY1KHQ3</accession>
<sequence length="67" mass="7773">MELFLIEKIETVRLQMVKEALVQDSLTHESVVAISHKLDRYIAIYQKQKKKTVVGVIKQHEQLVVAQ</sequence>